<organism evidence="12 13">
    <name type="scientific">Lutzomyia longipalpis</name>
    <name type="common">Sand fly</name>
    <dbReference type="NCBI Taxonomy" id="7200"/>
    <lineage>
        <taxon>Eukaryota</taxon>
        <taxon>Metazoa</taxon>
        <taxon>Ecdysozoa</taxon>
        <taxon>Arthropoda</taxon>
        <taxon>Hexapoda</taxon>
        <taxon>Insecta</taxon>
        <taxon>Pterygota</taxon>
        <taxon>Neoptera</taxon>
        <taxon>Endopterygota</taxon>
        <taxon>Diptera</taxon>
        <taxon>Nematocera</taxon>
        <taxon>Psychodoidea</taxon>
        <taxon>Psychodidae</taxon>
        <taxon>Lutzomyia</taxon>
        <taxon>Lutzomyia</taxon>
    </lineage>
</organism>
<evidence type="ECO:0000256" key="8">
    <source>
        <dbReference type="ARBA" id="ARBA00023242"/>
    </source>
</evidence>
<keyword evidence="4 9" id="KW-0863">Zinc-finger</keyword>
<evidence type="ECO:0000256" key="4">
    <source>
        <dbReference type="ARBA" id="ARBA00022771"/>
    </source>
</evidence>
<keyword evidence="8" id="KW-0539">Nucleus</keyword>
<feature type="region of interest" description="Disordered" evidence="10">
    <location>
        <begin position="627"/>
        <end position="647"/>
    </location>
</feature>
<dbReference type="Pfam" id="PF00096">
    <property type="entry name" value="zf-C2H2"/>
    <property type="match status" value="2"/>
</dbReference>
<dbReference type="VEuPathDB" id="VectorBase:LLOJ000022"/>
<dbReference type="PROSITE" id="PS00028">
    <property type="entry name" value="ZINC_FINGER_C2H2_1"/>
    <property type="match status" value="10"/>
</dbReference>
<dbReference type="Gene3D" id="3.30.160.60">
    <property type="entry name" value="Classic Zinc Finger"/>
    <property type="match status" value="4"/>
</dbReference>
<evidence type="ECO:0000256" key="3">
    <source>
        <dbReference type="ARBA" id="ARBA00022737"/>
    </source>
</evidence>
<dbReference type="AlphaFoldDB" id="A0A1B0C809"/>
<feature type="domain" description="C2H2-type" evidence="11">
    <location>
        <begin position="57"/>
        <end position="81"/>
    </location>
</feature>
<dbReference type="EMBL" id="AJWK01000035">
    <property type="status" value="NOT_ANNOTATED_CDS"/>
    <property type="molecule type" value="Genomic_DNA"/>
</dbReference>
<evidence type="ECO:0000313" key="12">
    <source>
        <dbReference type="EnsemblMetazoa" id="LLOJ000022-PA"/>
    </source>
</evidence>
<evidence type="ECO:0000259" key="11">
    <source>
        <dbReference type="PROSITE" id="PS50157"/>
    </source>
</evidence>
<evidence type="ECO:0000256" key="7">
    <source>
        <dbReference type="ARBA" id="ARBA00023163"/>
    </source>
</evidence>
<dbReference type="EMBL" id="AJWK01000036">
    <property type="status" value="NOT_ANNOTATED_CDS"/>
    <property type="molecule type" value="Genomic_DNA"/>
</dbReference>
<dbReference type="SUPFAM" id="SSF57667">
    <property type="entry name" value="beta-beta-alpha zinc fingers"/>
    <property type="match status" value="4"/>
</dbReference>
<keyword evidence="7" id="KW-0804">Transcription</keyword>
<reference evidence="12" key="1">
    <citation type="submission" date="2020-05" db="UniProtKB">
        <authorList>
            <consortium name="EnsemblMetazoa"/>
        </authorList>
    </citation>
    <scope>IDENTIFICATION</scope>
    <source>
        <strain evidence="12">Jacobina</strain>
    </source>
</reference>
<feature type="domain" description="C2H2-type" evidence="11">
    <location>
        <begin position="233"/>
        <end position="260"/>
    </location>
</feature>
<dbReference type="SMART" id="SM00355">
    <property type="entry name" value="ZnF_C2H2"/>
    <property type="match status" value="10"/>
</dbReference>
<dbReference type="InterPro" id="IPR050636">
    <property type="entry name" value="C2H2-ZF_domain-containing"/>
</dbReference>
<keyword evidence="6" id="KW-0805">Transcription regulation</keyword>
<feature type="domain" description="C2H2-type" evidence="11">
    <location>
        <begin position="86"/>
        <end position="113"/>
    </location>
</feature>
<keyword evidence="3" id="KW-0677">Repeat</keyword>
<dbReference type="InterPro" id="IPR036236">
    <property type="entry name" value="Znf_C2H2_sf"/>
</dbReference>
<comment type="subcellular location">
    <subcellularLocation>
        <location evidence="1">Nucleus</location>
    </subcellularLocation>
</comment>
<feature type="domain" description="C2H2-type" evidence="11">
    <location>
        <begin position="129"/>
        <end position="156"/>
    </location>
</feature>
<evidence type="ECO:0000256" key="2">
    <source>
        <dbReference type="ARBA" id="ARBA00022723"/>
    </source>
</evidence>
<dbReference type="InterPro" id="IPR013087">
    <property type="entry name" value="Znf_C2H2_type"/>
</dbReference>
<keyword evidence="5" id="KW-0862">Zinc</keyword>
<dbReference type="VEuPathDB" id="VectorBase:LLONM1_010592"/>
<dbReference type="Proteomes" id="UP000092461">
    <property type="component" value="Unassembled WGS sequence"/>
</dbReference>
<dbReference type="GO" id="GO:0005634">
    <property type="term" value="C:nucleus"/>
    <property type="evidence" value="ECO:0007669"/>
    <property type="project" value="UniProtKB-SubCell"/>
</dbReference>
<sequence length="657" mass="75173">MEESCREDLTLEDSIVKEGYTPTDVTEDNLLSWFREVCLSPTASDSEEDSSDEERLFECRFCPIQFKSKDTLYGHSRVHLGCIKQHTCTVCSKFLGNTVQLIKHLRKHKIDKEEEDDATEMSPTSSRMLPCELCGKKFAKLAHLMNHLINHFKQKHMLLCYCQVCQRPFRCKNSASKHVIGKHLGLSPTASDSEEDSSDEERLFECRFCPIQFKSKDTLYGHSRVHLGCIKQHTCTVCSKFLGNTVQLIKHLRKHKIDKEEEDDATEMTPTSSRMLPCELCGKKFAKLAHLMNHLINHFKQKHMLLCYCQVCQRPFRCKNSASKHVIGKHLGQEDLSKLPSSVVKKLSDLADEYIKDISYECKCVYCANAFNNEYDLTVHKRTFHRGLPERIEDGPVSAKMCSVVIEKWPPEQKSTARNLRKKKKKNYKDVKRHAKCLYKLKSKLCSCEKNRPDPTKCSKTVNSQPRQVKIVRCFRHNVHEDGFTCPICGRKFEEQKNVVDHVLHFHTKGEAPRGRSRTLITQILKEPVEEVSGHRMIQETPILGGSGACQSTVQFLEVPMIIVEDSTFGNYSMPNTTWQEVMTVNEESLMIEDEITIKEEEITIEDEVLAPTSQILVIPDENSKENSVSDAAVKSENDQETSPTKFYTGCNSFSGV</sequence>
<evidence type="ECO:0000313" key="13">
    <source>
        <dbReference type="Proteomes" id="UP000092461"/>
    </source>
</evidence>
<accession>A0A1B0C809</accession>
<dbReference type="PANTHER" id="PTHR47772">
    <property type="entry name" value="ZINC FINGER PROTEIN 200"/>
    <property type="match status" value="1"/>
</dbReference>
<evidence type="ECO:0000256" key="5">
    <source>
        <dbReference type="ARBA" id="ARBA00022833"/>
    </source>
</evidence>
<name>A0A1B0C809_LUTLO</name>
<evidence type="ECO:0000256" key="10">
    <source>
        <dbReference type="SAM" id="MobiDB-lite"/>
    </source>
</evidence>
<proteinExistence type="predicted"/>
<feature type="domain" description="C2H2-type" evidence="11">
    <location>
        <begin position="484"/>
        <end position="512"/>
    </location>
</feature>
<dbReference type="GO" id="GO:0008270">
    <property type="term" value="F:zinc ion binding"/>
    <property type="evidence" value="ECO:0007669"/>
    <property type="project" value="UniProtKB-KW"/>
</dbReference>
<evidence type="ECO:0000256" key="6">
    <source>
        <dbReference type="ARBA" id="ARBA00023015"/>
    </source>
</evidence>
<feature type="domain" description="C2H2-type" evidence="11">
    <location>
        <begin position="276"/>
        <end position="303"/>
    </location>
</feature>
<feature type="domain" description="C2H2-type" evidence="11">
    <location>
        <begin position="204"/>
        <end position="228"/>
    </location>
</feature>
<keyword evidence="2" id="KW-0479">Metal-binding</keyword>
<protein>
    <recommendedName>
        <fullName evidence="11">C2H2-type domain-containing protein</fullName>
    </recommendedName>
</protein>
<feature type="domain" description="C2H2-type" evidence="11">
    <location>
        <begin position="360"/>
        <end position="390"/>
    </location>
</feature>
<dbReference type="PANTHER" id="PTHR47772:SF13">
    <property type="entry name" value="GASTRULA ZINC FINGER PROTEIN XLCGF49.1-LIKE-RELATED"/>
    <property type="match status" value="1"/>
</dbReference>
<evidence type="ECO:0000256" key="1">
    <source>
        <dbReference type="ARBA" id="ARBA00004123"/>
    </source>
</evidence>
<keyword evidence="13" id="KW-1185">Reference proteome</keyword>
<evidence type="ECO:0000256" key="9">
    <source>
        <dbReference type="PROSITE-ProRule" id="PRU00042"/>
    </source>
</evidence>
<dbReference type="PROSITE" id="PS50157">
    <property type="entry name" value="ZINC_FINGER_C2H2_2"/>
    <property type="match status" value="8"/>
</dbReference>
<dbReference type="EnsemblMetazoa" id="LLOJ000022-RA">
    <property type="protein sequence ID" value="LLOJ000022-PA"/>
    <property type="gene ID" value="LLOJ000022"/>
</dbReference>